<dbReference type="EMBL" id="RBIQ01000010">
    <property type="protein sequence ID" value="RKR07999.1"/>
    <property type="molecule type" value="Genomic_DNA"/>
</dbReference>
<dbReference type="SUPFAM" id="SSF46689">
    <property type="entry name" value="Homeodomain-like"/>
    <property type="match status" value="2"/>
</dbReference>
<dbReference type="GO" id="GO:0043565">
    <property type="term" value="F:sequence-specific DNA binding"/>
    <property type="evidence" value="ECO:0007669"/>
    <property type="project" value="InterPro"/>
</dbReference>
<evidence type="ECO:0000259" key="4">
    <source>
        <dbReference type="PROSITE" id="PS01124"/>
    </source>
</evidence>
<dbReference type="PROSITE" id="PS01124">
    <property type="entry name" value="HTH_ARAC_FAMILY_2"/>
    <property type="match status" value="1"/>
</dbReference>
<keyword evidence="6" id="KW-1185">Reference proteome</keyword>
<dbReference type="InterPro" id="IPR009057">
    <property type="entry name" value="Homeodomain-like_sf"/>
</dbReference>
<evidence type="ECO:0000256" key="2">
    <source>
        <dbReference type="ARBA" id="ARBA00023125"/>
    </source>
</evidence>
<organism evidence="5 6">
    <name type="scientific">Maribacter vaceletii</name>
    <dbReference type="NCBI Taxonomy" id="1206816"/>
    <lineage>
        <taxon>Bacteria</taxon>
        <taxon>Pseudomonadati</taxon>
        <taxon>Bacteroidota</taxon>
        <taxon>Flavobacteriia</taxon>
        <taxon>Flavobacteriales</taxon>
        <taxon>Flavobacteriaceae</taxon>
        <taxon>Maribacter</taxon>
    </lineage>
</organism>
<dbReference type="InterPro" id="IPR014710">
    <property type="entry name" value="RmlC-like_jellyroll"/>
</dbReference>
<gene>
    <name evidence="5" type="ORF">CLV91_2764</name>
</gene>
<dbReference type="InterPro" id="IPR011051">
    <property type="entry name" value="RmlC_Cupin_sf"/>
</dbReference>
<dbReference type="Proteomes" id="UP000269412">
    <property type="component" value="Unassembled WGS sequence"/>
</dbReference>
<sequence length="289" mass="33593">MKPQFIQVPKKTNTSLYISNEIVPFFYNPFHFHHKLELTYIVKSVGTRFIGNSMMRFKPGELVLAGSLLPHCWKNDPEYFSNASILKAQAIVVHFDFNFLGIPFWNVPEMQKINHLLVQSKQGLLFSEKTTKNIKKKLFELQKLSESQKVVEFLSILNVLSDDKDKIILSTALANQFTNDKNLKRLNRVIDYISNNFTEDITVNQLAEIAHLTPNAFCRYFKKHTRKTFKVFLNQLRLDYACKLMLEEQISMAEIGYKSGFNNTSHFIRTFKKIKGILPLKYKKAITGI</sequence>
<keyword evidence="2" id="KW-0238">DNA-binding</keyword>
<dbReference type="CDD" id="cd06976">
    <property type="entry name" value="cupin_MtlR-like_N"/>
    <property type="match status" value="1"/>
</dbReference>
<dbReference type="OrthoDB" id="1410704at2"/>
<dbReference type="RefSeq" id="WP_121068768.1">
    <property type="nucleotide sequence ID" value="NZ_RBIQ01000010.1"/>
</dbReference>
<dbReference type="Pfam" id="PF12833">
    <property type="entry name" value="HTH_18"/>
    <property type="match status" value="1"/>
</dbReference>
<dbReference type="PROSITE" id="PS00041">
    <property type="entry name" value="HTH_ARAC_FAMILY_1"/>
    <property type="match status" value="1"/>
</dbReference>
<dbReference type="InterPro" id="IPR018062">
    <property type="entry name" value="HTH_AraC-typ_CS"/>
</dbReference>
<evidence type="ECO:0000313" key="5">
    <source>
        <dbReference type="EMBL" id="RKR07999.1"/>
    </source>
</evidence>
<accession>A0A495DUY5</accession>
<dbReference type="Gene3D" id="1.10.10.60">
    <property type="entry name" value="Homeodomain-like"/>
    <property type="match status" value="2"/>
</dbReference>
<name>A0A495DUY5_9FLAO</name>
<dbReference type="GO" id="GO:0003700">
    <property type="term" value="F:DNA-binding transcription factor activity"/>
    <property type="evidence" value="ECO:0007669"/>
    <property type="project" value="InterPro"/>
</dbReference>
<protein>
    <submittedName>
        <fullName evidence="5">AraC family transcriptional regulator</fullName>
    </submittedName>
</protein>
<keyword evidence="3" id="KW-0804">Transcription</keyword>
<dbReference type="AlphaFoldDB" id="A0A495DUY5"/>
<proteinExistence type="predicted"/>
<dbReference type="Gene3D" id="2.60.120.10">
    <property type="entry name" value="Jelly Rolls"/>
    <property type="match status" value="1"/>
</dbReference>
<comment type="caution">
    <text evidence="5">The sequence shown here is derived from an EMBL/GenBank/DDBJ whole genome shotgun (WGS) entry which is preliminary data.</text>
</comment>
<evidence type="ECO:0000256" key="3">
    <source>
        <dbReference type="ARBA" id="ARBA00023163"/>
    </source>
</evidence>
<evidence type="ECO:0000313" key="6">
    <source>
        <dbReference type="Proteomes" id="UP000269412"/>
    </source>
</evidence>
<dbReference type="SUPFAM" id="SSF51182">
    <property type="entry name" value="RmlC-like cupins"/>
    <property type="match status" value="1"/>
</dbReference>
<dbReference type="PANTHER" id="PTHR43280">
    <property type="entry name" value="ARAC-FAMILY TRANSCRIPTIONAL REGULATOR"/>
    <property type="match status" value="1"/>
</dbReference>
<evidence type="ECO:0000256" key="1">
    <source>
        <dbReference type="ARBA" id="ARBA00023015"/>
    </source>
</evidence>
<feature type="domain" description="HTH araC/xylS-type" evidence="4">
    <location>
        <begin position="187"/>
        <end position="285"/>
    </location>
</feature>
<keyword evidence="1" id="KW-0805">Transcription regulation</keyword>
<reference evidence="5 6" key="1">
    <citation type="submission" date="2018-10" db="EMBL/GenBank/DDBJ databases">
        <title>Genomic Encyclopedia of Archaeal and Bacterial Type Strains, Phase II (KMG-II): from individual species to whole genera.</title>
        <authorList>
            <person name="Goeker M."/>
        </authorList>
    </citation>
    <scope>NUCLEOTIDE SEQUENCE [LARGE SCALE GENOMIC DNA]</scope>
    <source>
        <strain evidence="5 6">DSM 25230</strain>
    </source>
</reference>
<dbReference type="SMART" id="SM00342">
    <property type="entry name" value="HTH_ARAC"/>
    <property type="match status" value="1"/>
</dbReference>
<dbReference type="InterPro" id="IPR018060">
    <property type="entry name" value="HTH_AraC"/>
</dbReference>
<dbReference type="PANTHER" id="PTHR43280:SF34">
    <property type="entry name" value="ARAC-FAMILY TRANSCRIPTIONAL REGULATOR"/>
    <property type="match status" value="1"/>
</dbReference>